<protein>
    <submittedName>
        <fullName evidence="1">RNA polymerase subunit RPABC4/transcription elongation factor Spt4</fullName>
    </submittedName>
</protein>
<reference evidence="1 2" key="1">
    <citation type="submission" date="2020-08" db="EMBL/GenBank/DDBJ databases">
        <title>Genomic Encyclopedia of Type Strains, Phase IV (KMG-IV): sequencing the most valuable type-strain genomes for metagenomic binning, comparative biology and taxonomic classification.</title>
        <authorList>
            <person name="Goeker M."/>
        </authorList>
    </citation>
    <scope>NUCLEOTIDE SEQUENCE [LARGE SCALE GENOMIC DNA]</scope>
    <source>
        <strain evidence="1 2">DSM 24696</strain>
    </source>
</reference>
<dbReference type="GO" id="GO:0003746">
    <property type="term" value="F:translation elongation factor activity"/>
    <property type="evidence" value="ECO:0007669"/>
    <property type="project" value="UniProtKB-KW"/>
</dbReference>
<gene>
    <name evidence="1" type="ORF">HNQ41_001434</name>
</gene>
<dbReference type="AlphaFoldDB" id="A0A840QPG7"/>
<dbReference type="RefSeq" id="WP_184663717.1">
    <property type="nucleotide sequence ID" value="NZ_JACHHB010000005.1"/>
</dbReference>
<comment type="caution">
    <text evidence="1">The sequence shown here is derived from an EMBL/GenBank/DDBJ whole genome shotgun (WGS) entry which is preliminary data.</text>
</comment>
<name>A0A840QPG7_9BACI</name>
<dbReference type="EMBL" id="JACHHB010000005">
    <property type="protein sequence ID" value="MBB5173265.1"/>
    <property type="molecule type" value="Genomic_DNA"/>
</dbReference>
<keyword evidence="2" id="KW-1185">Reference proteome</keyword>
<organism evidence="1 2">
    <name type="scientific">Texcoconibacillus texcoconensis</name>
    <dbReference type="NCBI Taxonomy" id="1095777"/>
    <lineage>
        <taxon>Bacteria</taxon>
        <taxon>Bacillati</taxon>
        <taxon>Bacillota</taxon>
        <taxon>Bacilli</taxon>
        <taxon>Bacillales</taxon>
        <taxon>Bacillaceae</taxon>
        <taxon>Texcoconibacillus</taxon>
    </lineage>
</organism>
<keyword evidence="1" id="KW-0251">Elongation factor</keyword>
<keyword evidence="1" id="KW-0648">Protein biosynthesis</keyword>
<proteinExistence type="predicted"/>
<sequence length="93" mass="10552">MLCPVCNGLTEVSVQCPTCKSPLKDQGKELDRLDDYSAYEEVDTVKLADGIPDDEQNHRCPHATICPECNWEGIVLVEEWPEQALNYDDQHDM</sequence>
<dbReference type="Proteomes" id="UP000551878">
    <property type="component" value="Unassembled WGS sequence"/>
</dbReference>
<evidence type="ECO:0000313" key="2">
    <source>
        <dbReference type="Proteomes" id="UP000551878"/>
    </source>
</evidence>
<accession>A0A840QPG7</accession>
<evidence type="ECO:0000313" key="1">
    <source>
        <dbReference type="EMBL" id="MBB5173265.1"/>
    </source>
</evidence>